<dbReference type="InterPro" id="IPR030381">
    <property type="entry name" value="G_DYNAMIN_dom"/>
</dbReference>
<keyword evidence="5" id="KW-1185">Reference proteome</keyword>
<dbReference type="InterPro" id="IPR045063">
    <property type="entry name" value="Dynamin_N"/>
</dbReference>
<dbReference type="GO" id="GO:0005874">
    <property type="term" value="C:microtubule"/>
    <property type="evidence" value="ECO:0007669"/>
    <property type="project" value="TreeGrafter"/>
</dbReference>
<keyword evidence="1" id="KW-0175">Coiled coil</keyword>
<dbReference type="AlphaFoldDB" id="A0A2P6NE98"/>
<dbReference type="GO" id="GO:0005737">
    <property type="term" value="C:cytoplasm"/>
    <property type="evidence" value="ECO:0007669"/>
    <property type="project" value="TreeGrafter"/>
</dbReference>
<dbReference type="Pfam" id="PF00350">
    <property type="entry name" value="Dynamin_N"/>
    <property type="match status" value="1"/>
</dbReference>
<evidence type="ECO:0000259" key="3">
    <source>
        <dbReference type="PROSITE" id="PS51718"/>
    </source>
</evidence>
<organism evidence="4 5">
    <name type="scientific">Planoprotostelium fungivorum</name>
    <dbReference type="NCBI Taxonomy" id="1890364"/>
    <lineage>
        <taxon>Eukaryota</taxon>
        <taxon>Amoebozoa</taxon>
        <taxon>Evosea</taxon>
        <taxon>Variosea</taxon>
        <taxon>Cavosteliida</taxon>
        <taxon>Cavosteliaceae</taxon>
        <taxon>Planoprotostelium</taxon>
    </lineage>
</organism>
<evidence type="ECO:0000256" key="2">
    <source>
        <dbReference type="SAM" id="MobiDB-lite"/>
    </source>
</evidence>
<name>A0A2P6NE98_9EUKA</name>
<dbReference type="InParanoid" id="A0A2P6NE98"/>
<feature type="domain" description="Dynamin-type G" evidence="3">
    <location>
        <begin position="173"/>
        <end position="469"/>
    </location>
</feature>
<protein>
    <recommendedName>
        <fullName evidence="3">Dynamin-type G domain-containing protein</fullName>
    </recommendedName>
</protein>
<feature type="region of interest" description="Disordered" evidence="2">
    <location>
        <begin position="15"/>
        <end position="46"/>
    </location>
</feature>
<comment type="caution">
    <text evidence="4">The sequence shown here is derived from an EMBL/GenBank/DDBJ whole genome shotgun (WGS) entry which is preliminary data.</text>
</comment>
<dbReference type="InterPro" id="IPR027417">
    <property type="entry name" value="P-loop_NTPase"/>
</dbReference>
<dbReference type="PANTHER" id="PTHR11566:SF169">
    <property type="entry name" value="DYNAMIN-LIKE PROTEIN C"/>
    <property type="match status" value="1"/>
</dbReference>
<dbReference type="OrthoDB" id="5061070at2759"/>
<dbReference type="GO" id="GO:0016020">
    <property type="term" value="C:membrane"/>
    <property type="evidence" value="ECO:0007669"/>
    <property type="project" value="TreeGrafter"/>
</dbReference>
<dbReference type="PROSITE" id="PS51718">
    <property type="entry name" value="G_DYNAMIN_2"/>
    <property type="match status" value="1"/>
</dbReference>
<dbReference type="GO" id="GO:0003924">
    <property type="term" value="F:GTPase activity"/>
    <property type="evidence" value="ECO:0007669"/>
    <property type="project" value="InterPro"/>
</dbReference>
<dbReference type="PANTHER" id="PTHR11566">
    <property type="entry name" value="DYNAMIN"/>
    <property type="match status" value="1"/>
</dbReference>
<dbReference type="FunCoup" id="A0A2P6NE98">
    <property type="interactions" value="1"/>
</dbReference>
<dbReference type="GO" id="GO:0005525">
    <property type="term" value="F:GTP binding"/>
    <property type="evidence" value="ECO:0007669"/>
    <property type="project" value="InterPro"/>
</dbReference>
<sequence>MSTTQPTTQLVEEIGSAAKRPRLSPEPSNSIFQTAGPGTAGITTAGSAKPTSAMIHATLNQGMAHLYSGNRSTAPTTPMRSNEGLSGGQPPSVVNLTSAERLAKQLHDIEMKKVEEVRQKRVEEEQMYRNIRIKTEELRLRMEEEEKHAYKANKELYALYNDLQGIARDLDIPVEYPEIVVIGMQSDGKSSFVEGLLGFQFNIVESSEPQLYSLSISSITDIGTRRPLILQMINNPDRDQPRCRFRKENPSVHEEPFEDSDTPVHRLVDEICRRTNEKAGSAGDRVSDVPIILRVEFANCANLTIYDTPGFRLGGDERLKNEIKDMVHKLILPKHRIIVCLEQSTVEWANSVSRPMARQIDPDFSRTILVNTKFDNRVKELRNKESANKYLGGENLPQGVQPFFISMPLRRDLEASRFRDGIRDASLDDYSKLMEVNFDEGRFLPHLGLFRVKQHLEKALNERFQQNLSPTLRTLEDICKRTAEELEQVTQELQQNDIQVLKRKAETYVNGFVSVIDSLLGGSIVGEPDRNGETLLEEKLSSTVADWPDFDIDFDIQNSKLKIYGGAQYARLLNEFEYVAHSREFPKTSPSEVASAMGTTKMHAAPVLEMAAANLVQMKAKNVFLPLIDVLLQRCSYVMKRLFSIAIEVLKNDPDRKQVGILSVYERFVNELRNTYNGFIEATEADCRARLKADFVMFTRVADWDILSSQGGQDPEEYDYLEATADDTKKRVCSIMERKANANPSRLTTDEDGYRRVAISSAKMFAGIRFFFAKYVRNKMNAFFLDPMLSDVSVSVVNHFHKLEDSKYEDMFLEGVTELKELKDRLERQLLLCTQQRDRFKEVYYRMKGDHGQQRSLQLSR</sequence>
<dbReference type="PRINTS" id="PR00195">
    <property type="entry name" value="DYNAMIN"/>
</dbReference>
<dbReference type="Gene3D" id="3.40.50.300">
    <property type="entry name" value="P-loop containing nucleotide triphosphate hydrolases"/>
    <property type="match status" value="1"/>
</dbReference>
<feature type="compositionally biased region" description="Low complexity" evidence="2">
    <location>
        <begin position="34"/>
        <end position="46"/>
    </location>
</feature>
<dbReference type="Proteomes" id="UP000241769">
    <property type="component" value="Unassembled WGS sequence"/>
</dbReference>
<dbReference type="STRING" id="1890364.A0A2P6NE98"/>
<feature type="coiled-coil region" evidence="1">
    <location>
        <begin position="114"/>
        <end position="153"/>
    </location>
</feature>
<dbReference type="GO" id="GO:0008017">
    <property type="term" value="F:microtubule binding"/>
    <property type="evidence" value="ECO:0007669"/>
    <property type="project" value="TreeGrafter"/>
</dbReference>
<evidence type="ECO:0000313" key="4">
    <source>
        <dbReference type="EMBL" id="PRP82286.1"/>
    </source>
</evidence>
<reference evidence="4 5" key="1">
    <citation type="journal article" date="2018" name="Genome Biol. Evol.">
        <title>Multiple Roots of Fruiting Body Formation in Amoebozoa.</title>
        <authorList>
            <person name="Hillmann F."/>
            <person name="Forbes G."/>
            <person name="Novohradska S."/>
            <person name="Ferling I."/>
            <person name="Riege K."/>
            <person name="Groth M."/>
            <person name="Westermann M."/>
            <person name="Marz M."/>
            <person name="Spaller T."/>
            <person name="Winckler T."/>
            <person name="Schaap P."/>
            <person name="Glockner G."/>
        </authorList>
    </citation>
    <scope>NUCLEOTIDE SEQUENCE [LARGE SCALE GENOMIC DNA]</scope>
    <source>
        <strain evidence="4 5">Jena</strain>
    </source>
</reference>
<dbReference type="InterPro" id="IPR001401">
    <property type="entry name" value="Dynamin_GTPase"/>
</dbReference>
<dbReference type="SMART" id="SM00053">
    <property type="entry name" value="DYNc"/>
    <property type="match status" value="1"/>
</dbReference>
<accession>A0A2P6NE98</accession>
<feature type="coiled-coil region" evidence="1">
    <location>
        <begin position="472"/>
        <end position="499"/>
    </location>
</feature>
<gene>
    <name evidence="4" type="ORF">PROFUN_06298</name>
</gene>
<proteinExistence type="predicted"/>
<dbReference type="SUPFAM" id="SSF52540">
    <property type="entry name" value="P-loop containing nucleoside triphosphate hydrolases"/>
    <property type="match status" value="1"/>
</dbReference>
<dbReference type="EMBL" id="MDYQ01000107">
    <property type="protein sequence ID" value="PRP82286.1"/>
    <property type="molecule type" value="Genomic_DNA"/>
</dbReference>
<evidence type="ECO:0000256" key="1">
    <source>
        <dbReference type="SAM" id="Coils"/>
    </source>
</evidence>
<evidence type="ECO:0000313" key="5">
    <source>
        <dbReference type="Proteomes" id="UP000241769"/>
    </source>
</evidence>
<feature type="compositionally biased region" description="Polar residues" evidence="2">
    <location>
        <begin position="69"/>
        <end position="84"/>
    </location>
</feature>
<feature type="region of interest" description="Disordered" evidence="2">
    <location>
        <begin position="67"/>
        <end position="92"/>
    </location>
</feature>
<dbReference type="InterPro" id="IPR022812">
    <property type="entry name" value="Dynamin"/>
</dbReference>